<dbReference type="EMBL" id="SDKM01000006">
    <property type="protein sequence ID" value="RYP87496.1"/>
    <property type="molecule type" value="Genomic_DNA"/>
</dbReference>
<reference evidence="1 2" key="1">
    <citation type="submission" date="2019-01" db="EMBL/GenBank/DDBJ databases">
        <title>Nocardioides guangzhouensis sp. nov., an actinobacterium isolated from soil.</title>
        <authorList>
            <person name="Fu Y."/>
            <person name="Cai Y."/>
            <person name="Lin Z."/>
            <person name="Chen P."/>
        </authorList>
    </citation>
    <scope>NUCLEOTIDE SEQUENCE [LARGE SCALE GENOMIC DNA]</scope>
    <source>
        <strain evidence="1 2">130</strain>
    </source>
</reference>
<dbReference type="OrthoDB" id="3524093at2"/>
<comment type="caution">
    <text evidence="1">The sequence shown here is derived from an EMBL/GenBank/DDBJ whole genome shotgun (WGS) entry which is preliminary data.</text>
</comment>
<keyword evidence="2" id="KW-1185">Reference proteome</keyword>
<protein>
    <submittedName>
        <fullName evidence="1">Uncharacterized protein</fullName>
    </submittedName>
</protein>
<evidence type="ECO:0000313" key="1">
    <source>
        <dbReference type="EMBL" id="RYP87496.1"/>
    </source>
</evidence>
<evidence type="ECO:0000313" key="2">
    <source>
        <dbReference type="Proteomes" id="UP000295198"/>
    </source>
</evidence>
<organism evidence="1 2">
    <name type="scientific">Nocardioides guangzhouensis</name>
    <dbReference type="NCBI Taxonomy" id="2497878"/>
    <lineage>
        <taxon>Bacteria</taxon>
        <taxon>Bacillati</taxon>
        <taxon>Actinomycetota</taxon>
        <taxon>Actinomycetes</taxon>
        <taxon>Propionibacteriales</taxon>
        <taxon>Nocardioidaceae</taxon>
        <taxon>Nocardioides</taxon>
    </lineage>
</organism>
<dbReference type="AlphaFoldDB" id="A0A4Q4ZJ39"/>
<gene>
    <name evidence="1" type="ORF">EKO23_05510</name>
</gene>
<dbReference type="Proteomes" id="UP000295198">
    <property type="component" value="Unassembled WGS sequence"/>
</dbReference>
<sequence length="249" mass="25448">MPTPLPHDAARMAWWLSAWLRGDAGPDDVLDHVVGDDAAHDVAGLDGGGAAAGESVPLVLALGRFRAAGARSAGLALPAPGDPVGLGGPRAFNAAALDAGEAVVLEGADLGLVPYRAGAGVVWQALPAARRPLADLGEANRGLRAGLSQSADVLAALDVARWRPEVADELMDLRHRATYDAPAGTPPRAVELAGRALQAIGIVELALEDHGGAATAQEIMRREDALRPLDAAGRRALVAACSPEVWPPA</sequence>
<proteinExistence type="predicted"/>
<dbReference type="RefSeq" id="WP_134714916.1">
    <property type="nucleotide sequence ID" value="NZ_SDKM01000006.1"/>
</dbReference>
<name>A0A4Q4ZJ39_9ACTN</name>
<accession>A0A4Q4ZJ39</accession>